<dbReference type="EMBL" id="BIFT01000001">
    <property type="protein sequence ID" value="GCE25962.1"/>
    <property type="molecule type" value="Genomic_DNA"/>
</dbReference>
<feature type="transmembrane region" description="Helical" evidence="1">
    <location>
        <begin position="678"/>
        <end position="698"/>
    </location>
</feature>
<comment type="caution">
    <text evidence="2">The sequence shown here is derived from an EMBL/GenBank/DDBJ whole genome shotgun (WGS) entry which is preliminary data.</text>
</comment>
<evidence type="ECO:0008006" key="4">
    <source>
        <dbReference type="Google" id="ProtNLM"/>
    </source>
</evidence>
<reference evidence="3" key="1">
    <citation type="submission" date="2018-12" db="EMBL/GenBank/DDBJ databases">
        <title>Tengunoibacter tsumagoiensis gen. nov., sp. nov., Dictyobacter kobayashii sp. nov., D. alpinus sp. nov., and D. joshuensis sp. nov. and description of Dictyobacteraceae fam. nov. within the order Ktedonobacterales isolated from Tengu-no-mugimeshi.</title>
        <authorList>
            <person name="Wang C.M."/>
            <person name="Zheng Y."/>
            <person name="Sakai Y."/>
            <person name="Toyoda A."/>
            <person name="Minakuchi Y."/>
            <person name="Abe K."/>
            <person name="Yokota A."/>
            <person name="Yabe S."/>
        </authorList>
    </citation>
    <scope>NUCLEOTIDE SEQUENCE [LARGE SCALE GENOMIC DNA]</scope>
    <source>
        <strain evidence="3">Uno16</strain>
    </source>
</reference>
<organism evidence="2 3">
    <name type="scientific">Dictyobacter alpinus</name>
    <dbReference type="NCBI Taxonomy" id="2014873"/>
    <lineage>
        <taxon>Bacteria</taxon>
        <taxon>Bacillati</taxon>
        <taxon>Chloroflexota</taxon>
        <taxon>Ktedonobacteria</taxon>
        <taxon>Ktedonobacterales</taxon>
        <taxon>Dictyobacteraceae</taxon>
        <taxon>Dictyobacter</taxon>
    </lineage>
</organism>
<keyword evidence="1" id="KW-1133">Transmembrane helix</keyword>
<feature type="transmembrane region" description="Helical" evidence="1">
    <location>
        <begin position="505"/>
        <end position="526"/>
    </location>
</feature>
<keyword evidence="1" id="KW-0812">Transmembrane</keyword>
<feature type="transmembrane region" description="Helical" evidence="1">
    <location>
        <begin position="407"/>
        <end position="423"/>
    </location>
</feature>
<dbReference type="Proteomes" id="UP000287171">
    <property type="component" value="Unassembled WGS sequence"/>
</dbReference>
<gene>
    <name evidence="2" type="ORF">KDA_14460</name>
</gene>
<keyword evidence="1" id="KW-0472">Membrane</keyword>
<feature type="transmembrane region" description="Helical" evidence="1">
    <location>
        <begin position="453"/>
        <end position="470"/>
    </location>
</feature>
<feature type="transmembrane region" description="Helical" evidence="1">
    <location>
        <begin position="381"/>
        <end position="400"/>
    </location>
</feature>
<evidence type="ECO:0000256" key="1">
    <source>
        <dbReference type="SAM" id="Phobius"/>
    </source>
</evidence>
<dbReference type="RefSeq" id="WP_126626485.1">
    <property type="nucleotide sequence ID" value="NZ_BIFT01000001.1"/>
</dbReference>
<accession>A0A402B3P1</accession>
<feature type="transmembrane region" description="Helical" evidence="1">
    <location>
        <begin position="282"/>
        <end position="308"/>
    </location>
</feature>
<name>A0A402B3P1_9CHLR</name>
<proteinExistence type="predicted"/>
<feature type="transmembrane region" description="Helical" evidence="1">
    <location>
        <begin position="576"/>
        <end position="593"/>
    </location>
</feature>
<feature type="transmembrane region" description="Helical" evidence="1">
    <location>
        <begin position="226"/>
        <end position="246"/>
    </location>
</feature>
<dbReference type="AlphaFoldDB" id="A0A402B3P1"/>
<sequence length="797" mass="89771">MKWLSKYRWWNLAGLIILAMLLLWLDRACYQFTLPVTLAMRNQSLQVHAGSTTLDLGKVGTPQYLVFADQDPVLHEYQMDGTDSTNNFSLDSNYFHQLATSPYYRFQAWMRDLAGTSMWRDLRIERPQQSQTSSYPLKPGASIPLPSDPLFYVHVQLQRPETPRTLTLVMKDHSSVHITLNRNDRFMNATGSPLGLSDEKEIGRAYFPQDPLPFAAMVLSFIVRTLLWSLVLLILCIAGDIVLAFLRRALGGRLDIFRLRRNVNGGTTVANRPPLNVFRRAWMALINAVHPFALMCLLGSLCFVLWIARVQYHGMPHIYDANAYFFAAKIYAHGQLAAPLPPAATLFPGPFMLQFAGQWFAQYPLGTALTLTPGMWLGHPWVIEPLCGTLALLGSGFVLARLYNRQIASLAVILGTLSPFYSYLAASYLSHAIALFYLVWGWWALLRFLQGGAAWNIWLASICFGLAALTRDLVGILWIVLVAGSSIVLCWSQVRLYWRRWWRALLIALGLALCFVAISLGFNLLLTHNIFISPRTLFYAADTWGFGPGIGFYGQHTLAAGLVNLDELLTSLAIDLYGWPFYTTLAFIAIPFITRQARLIDWLLLGCLVSMVGAYVGYFYHGIYLGPRYLFETLPFLLCLTARGIITLALLGQKLGDRIAQWHTYNFPNQVTSYSSRWSLPTALLVGCLLACNLIYYLPRQTVVYKNYSGAPISYPIDVNTIYQSKLHNAIVVTSNSYLYQMVLFPLNDPAMHSDVIYALAGDPTQYAQLQKAFPGRKIYQINIIDNGAVQYEAIDN</sequence>
<evidence type="ECO:0000313" key="2">
    <source>
        <dbReference type="EMBL" id="GCE25962.1"/>
    </source>
</evidence>
<keyword evidence="3" id="KW-1185">Reference proteome</keyword>
<dbReference type="OrthoDB" id="137034at2"/>
<evidence type="ECO:0000313" key="3">
    <source>
        <dbReference type="Proteomes" id="UP000287171"/>
    </source>
</evidence>
<feature type="transmembrane region" description="Helical" evidence="1">
    <location>
        <begin position="476"/>
        <end position="498"/>
    </location>
</feature>
<protein>
    <recommendedName>
        <fullName evidence="4">Glycosyltransferase RgtA/B/C/D-like domain-containing protein</fullName>
    </recommendedName>
</protein>
<feature type="transmembrane region" description="Helical" evidence="1">
    <location>
        <begin position="600"/>
        <end position="621"/>
    </location>
</feature>